<feature type="region of interest" description="Disordered" evidence="1">
    <location>
        <begin position="1"/>
        <end position="53"/>
    </location>
</feature>
<evidence type="ECO:0000256" key="1">
    <source>
        <dbReference type="SAM" id="MobiDB-lite"/>
    </source>
</evidence>
<sequence length="69" mass="7520">MNKQGYGPARLDKSSTNKAAIRGREQNMINRNGGAKSTGGKSGNSINRVSQKNSKLQHYINEAKKIFGL</sequence>
<feature type="compositionally biased region" description="Polar residues" evidence="1">
    <location>
        <begin position="43"/>
        <end position="53"/>
    </location>
</feature>
<comment type="caution">
    <text evidence="2">The sequence shown here is derived from an EMBL/GenBank/DDBJ whole genome shotgun (WGS) entry which is preliminary data.</text>
</comment>
<protein>
    <submittedName>
        <fullName evidence="2">Uncharacterized protein</fullName>
    </submittedName>
</protein>
<dbReference type="AlphaFoldDB" id="A0A3M7LBA4"/>
<dbReference type="EMBL" id="QWIV01000013">
    <property type="protein sequence ID" value="RMZ60048.1"/>
    <property type="molecule type" value="Genomic_DNA"/>
</dbReference>
<proteinExistence type="predicted"/>
<reference evidence="2 3" key="1">
    <citation type="submission" date="2018-08" db="EMBL/GenBank/DDBJ databases">
        <title>Chryseobacterium nematophagum: a novel matrix digesting pathogen of nematodes.</title>
        <authorList>
            <person name="Page A."/>
            <person name="Roberts M."/>
            <person name="Felix M.-A."/>
            <person name="Weir W."/>
        </authorList>
    </citation>
    <scope>NUCLEOTIDE SEQUENCE [LARGE SCALE GENOMIC DNA]</scope>
    <source>
        <strain evidence="2 3">JUb275</strain>
    </source>
</reference>
<dbReference type="Proteomes" id="UP000267524">
    <property type="component" value="Unassembled WGS sequence"/>
</dbReference>
<dbReference type="RefSeq" id="WP_122547172.1">
    <property type="nucleotide sequence ID" value="NZ_QWIV01000013.1"/>
</dbReference>
<keyword evidence="3" id="KW-1185">Reference proteome</keyword>
<gene>
    <name evidence="2" type="ORF">D1632_10680</name>
</gene>
<evidence type="ECO:0000313" key="3">
    <source>
        <dbReference type="Proteomes" id="UP000267524"/>
    </source>
</evidence>
<name>A0A3M7LBA4_9FLAO</name>
<organism evidence="2 3">
    <name type="scientific">Chryseobacterium nematophagum</name>
    <dbReference type="NCBI Taxonomy" id="2305228"/>
    <lineage>
        <taxon>Bacteria</taxon>
        <taxon>Pseudomonadati</taxon>
        <taxon>Bacteroidota</taxon>
        <taxon>Flavobacteriia</taxon>
        <taxon>Flavobacteriales</taxon>
        <taxon>Weeksellaceae</taxon>
        <taxon>Chryseobacterium group</taxon>
        <taxon>Chryseobacterium</taxon>
    </lineage>
</organism>
<accession>A0A3M7LBA4</accession>
<evidence type="ECO:0000313" key="2">
    <source>
        <dbReference type="EMBL" id="RMZ60048.1"/>
    </source>
</evidence>